<dbReference type="Pfam" id="PF00024">
    <property type="entry name" value="PAN_1"/>
    <property type="match status" value="1"/>
</dbReference>
<dbReference type="InterPro" id="IPR000177">
    <property type="entry name" value="Apple"/>
</dbReference>
<keyword evidence="3" id="KW-1015">Disulfide bond</keyword>
<dbReference type="SMART" id="SM00236">
    <property type="entry name" value="fCBD"/>
    <property type="match status" value="1"/>
</dbReference>
<dbReference type="GO" id="GO:0005975">
    <property type="term" value="P:carbohydrate metabolic process"/>
    <property type="evidence" value="ECO:0007669"/>
    <property type="project" value="InterPro"/>
</dbReference>
<evidence type="ECO:0000256" key="3">
    <source>
        <dbReference type="ARBA" id="ARBA00023157"/>
    </source>
</evidence>
<comment type="caution">
    <text evidence="6">The sequence shown here is derived from an EMBL/GenBank/DDBJ whole genome shotgun (WGS) entry which is preliminary data.</text>
</comment>
<evidence type="ECO:0000259" key="5">
    <source>
        <dbReference type="PROSITE" id="PS50948"/>
    </source>
</evidence>
<evidence type="ECO:0000256" key="1">
    <source>
        <dbReference type="ARBA" id="ARBA00022729"/>
    </source>
</evidence>
<dbReference type="SMART" id="SM00223">
    <property type="entry name" value="APPLE"/>
    <property type="match status" value="1"/>
</dbReference>
<dbReference type="EMBL" id="DAKRPA010000133">
    <property type="protein sequence ID" value="DAZ97499.1"/>
    <property type="molecule type" value="Genomic_DNA"/>
</dbReference>
<proteinExistence type="predicted"/>
<organism evidence="6 7">
    <name type="scientific">Lagenidium giganteum</name>
    <dbReference type="NCBI Taxonomy" id="4803"/>
    <lineage>
        <taxon>Eukaryota</taxon>
        <taxon>Sar</taxon>
        <taxon>Stramenopiles</taxon>
        <taxon>Oomycota</taxon>
        <taxon>Peronosporomycetes</taxon>
        <taxon>Pythiales</taxon>
        <taxon>Pythiaceae</taxon>
    </lineage>
</organism>
<protein>
    <recommendedName>
        <fullName evidence="5">Apple domain-containing protein</fullName>
    </recommendedName>
</protein>
<dbReference type="GO" id="GO:0005576">
    <property type="term" value="C:extracellular region"/>
    <property type="evidence" value="ECO:0007669"/>
    <property type="project" value="InterPro"/>
</dbReference>
<dbReference type="InterPro" id="IPR000254">
    <property type="entry name" value="CBD"/>
</dbReference>
<dbReference type="PROSITE" id="PS50948">
    <property type="entry name" value="PAN"/>
    <property type="match status" value="1"/>
</dbReference>
<keyword evidence="7" id="KW-1185">Reference proteome</keyword>
<dbReference type="GO" id="GO:0006508">
    <property type="term" value="P:proteolysis"/>
    <property type="evidence" value="ECO:0007669"/>
    <property type="project" value="InterPro"/>
</dbReference>
<evidence type="ECO:0000313" key="7">
    <source>
        <dbReference type="Proteomes" id="UP001146120"/>
    </source>
</evidence>
<dbReference type="CDD" id="cd01100">
    <property type="entry name" value="APPLE_Factor_XI_like"/>
    <property type="match status" value="1"/>
</dbReference>
<keyword evidence="2" id="KW-0677">Repeat</keyword>
<evidence type="ECO:0000256" key="2">
    <source>
        <dbReference type="ARBA" id="ARBA00022737"/>
    </source>
</evidence>
<reference evidence="6" key="2">
    <citation type="journal article" date="2023" name="Microbiol Resour">
        <title>Decontamination and Annotation of the Draft Genome Sequence of the Oomycete Lagenidium giganteum ARSEF 373.</title>
        <authorList>
            <person name="Morgan W.R."/>
            <person name="Tartar A."/>
        </authorList>
    </citation>
    <scope>NUCLEOTIDE SEQUENCE</scope>
    <source>
        <strain evidence="6">ARSEF 373</strain>
    </source>
</reference>
<feature type="chain" id="PRO_5043685448" description="Apple domain-containing protein" evidence="4">
    <location>
        <begin position="22"/>
        <end position="136"/>
    </location>
</feature>
<feature type="signal peptide" evidence="4">
    <location>
        <begin position="1"/>
        <end position="21"/>
    </location>
</feature>
<feature type="domain" description="Apple" evidence="5">
    <location>
        <begin position="62"/>
        <end position="136"/>
    </location>
</feature>
<evidence type="ECO:0000313" key="6">
    <source>
        <dbReference type="EMBL" id="DAZ97499.1"/>
    </source>
</evidence>
<dbReference type="AlphaFoldDB" id="A0AAV2YY85"/>
<dbReference type="PANTHER" id="PTHR33946">
    <property type="match status" value="1"/>
</dbReference>
<dbReference type="InterPro" id="IPR003609">
    <property type="entry name" value="Pan_app"/>
</dbReference>
<dbReference type="PROSITE" id="PS51257">
    <property type="entry name" value="PROKAR_LIPOPROTEIN"/>
    <property type="match status" value="1"/>
</dbReference>
<dbReference type="Proteomes" id="UP001146120">
    <property type="component" value="Unassembled WGS sequence"/>
</dbReference>
<dbReference type="Gene3D" id="3.50.4.10">
    <property type="entry name" value="Hepatocyte Growth Factor"/>
    <property type="match status" value="1"/>
</dbReference>
<dbReference type="PANTHER" id="PTHR33946:SF4">
    <property type="entry name" value="COAGULATION FACTOR XI"/>
    <property type="match status" value="1"/>
</dbReference>
<sequence>MKIAASTSVLAFAVAVATVAACDTQPWGQCGSDNGITCCPDGFYCQPWNNQYYQCMPTPSQCSQQTTDVEWTGDTLSTVYGVQPADCCARCASTAGCRAYTFINNNPGSPACILKSSTGDQRRKVGAVSGVRNERE</sequence>
<name>A0AAV2YY85_9STRA</name>
<dbReference type="GO" id="GO:0030248">
    <property type="term" value="F:cellulose binding"/>
    <property type="evidence" value="ECO:0007669"/>
    <property type="project" value="InterPro"/>
</dbReference>
<accession>A0AAV2YY85</accession>
<evidence type="ECO:0000256" key="4">
    <source>
        <dbReference type="SAM" id="SignalP"/>
    </source>
</evidence>
<reference evidence="6" key="1">
    <citation type="submission" date="2022-11" db="EMBL/GenBank/DDBJ databases">
        <authorList>
            <person name="Morgan W.R."/>
            <person name="Tartar A."/>
        </authorList>
    </citation>
    <scope>NUCLEOTIDE SEQUENCE</scope>
    <source>
        <strain evidence="6">ARSEF 373</strain>
    </source>
</reference>
<keyword evidence="1 4" id="KW-0732">Signal</keyword>
<gene>
    <name evidence="6" type="ORF">N0F65_009767</name>
</gene>